<dbReference type="PANTHER" id="PTHR46223:SF3">
    <property type="entry name" value="HISTONE-LYSINE N-METHYLTRANSFERASE SET-23"/>
    <property type="match status" value="1"/>
</dbReference>
<feature type="compositionally biased region" description="Acidic residues" evidence="10">
    <location>
        <begin position="607"/>
        <end position="626"/>
    </location>
</feature>
<accession>A0A9P5VIH4</accession>
<feature type="compositionally biased region" description="Basic and acidic residues" evidence="10">
    <location>
        <begin position="46"/>
        <end position="55"/>
    </location>
</feature>
<evidence type="ECO:0000256" key="2">
    <source>
        <dbReference type="ARBA" id="ARBA00004286"/>
    </source>
</evidence>
<dbReference type="Gene3D" id="2.40.50.40">
    <property type="match status" value="1"/>
</dbReference>
<evidence type="ECO:0000256" key="8">
    <source>
        <dbReference type="ARBA" id="ARBA00022833"/>
    </source>
</evidence>
<protein>
    <recommendedName>
        <fullName evidence="15">Histone-lysine N-methyltransferase</fullName>
    </recommendedName>
</protein>
<dbReference type="CDD" id="cd00024">
    <property type="entry name" value="CD_CSD"/>
    <property type="match status" value="1"/>
</dbReference>
<evidence type="ECO:0000256" key="4">
    <source>
        <dbReference type="ARBA" id="ARBA00022603"/>
    </source>
</evidence>
<dbReference type="Pfam" id="PF00856">
    <property type="entry name" value="SET"/>
    <property type="match status" value="1"/>
</dbReference>
<feature type="domain" description="Chromo" evidence="11">
    <location>
        <begin position="63"/>
        <end position="112"/>
    </location>
</feature>
<dbReference type="InterPro" id="IPR050973">
    <property type="entry name" value="H3K9_Histone-Lys_N-MTase"/>
</dbReference>
<feature type="domain" description="SET" evidence="12">
    <location>
        <begin position="269"/>
        <end position="396"/>
    </location>
</feature>
<feature type="region of interest" description="Disordered" evidence="10">
    <location>
        <begin position="552"/>
        <end position="724"/>
    </location>
</feature>
<feature type="compositionally biased region" description="Basic and acidic residues" evidence="10">
    <location>
        <begin position="661"/>
        <end position="673"/>
    </location>
</feature>
<name>A0A9P5VIH4_9FUNG</name>
<keyword evidence="3" id="KW-0158">Chromosome</keyword>
<evidence type="ECO:0000256" key="9">
    <source>
        <dbReference type="ARBA" id="ARBA00023242"/>
    </source>
</evidence>
<dbReference type="InterPro" id="IPR001214">
    <property type="entry name" value="SET_dom"/>
</dbReference>
<dbReference type="GO" id="GO:0032259">
    <property type="term" value="P:methylation"/>
    <property type="evidence" value="ECO:0007669"/>
    <property type="project" value="UniProtKB-KW"/>
</dbReference>
<dbReference type="SUPFAM" id="SSF82199">
    <property type="entry name" value="SET domain"/>
    <property type="match status" value="1"/>
</dbReference>
<dbReference type="PANTHER" id="PTHR46223">
    <property type="entry name" value="HISTONE-LYSINE N-METHYLTRANSFERASE SUV39H"/>
    <property type="match status" value="1"/>
</dbReference>
<dbReference type="GO" id="GO:0042054">
    <property type="term" value="F:histone methyltransferase activity"/>
    <property type="evidence" value="ECO:0007669"/>
    <property type="project" value="InterPro"/>
</dbReference>
<keyword evidence="7" id="KW-0479">Metal-binding</keyword>
<sequence>MSQDSFDMHMARPIKRTRLDEPDPEKDWARPSKRGQLPPAVTNTKPESESDKEQEEKEDESVFEVEAIRGIRNLNISSPVEFSVKWKNYPETANTWEPLENLSGCMRLVCKFLMHMGSQMVPAPVIEDTLPAVTSAAVGPTLTPALKAFEDVFKNSVGPKISVENTVDNEGAPKGFRYINEQIYGKDVPIPDPSFTMSCSCGPNGCDIKNPDKCECLREAIEMNEWGVVPFEPDGRVVETAGMMLWICNPSCGCGPGCVSKAAERGRTAALKIKRVAGKGWGVFLDQEEPIPPRTFVSRYVGEVITNSEADRRGKYYDKTGATYLFDMDYNNEKKAVYAVDAYKAGNESHFLNHSCDPNLSVYVLQGEYGDDKMATLTFWSNRTISQGDELTFDYDGQFVAPWDREDEAAELATYFSKFSAALTRLEEELGRWKNYEADYEALKTTLLDLPKETSHSVMVPFGNLAFMPGKLIHTNEVLVMLGDNWFVDRSAVQAAEIVDRRMEYVQENITKLKTQEDALRNKSGMAPGLLGGQEYNEEGLPIVEITEPYFSDEEEPTEKKGTPLLPYSQKTAKEQAEDQAILKRLAELEREDEERERRREAGEIVTSDEETESEPEEEHDDGASEDEFRPKALDSDEEYEEEVWEHSGNEQDEEDEEYDPKEGGSSEKKAVRFADQVAATKSKDRAPGSSKPASASKPKSPADLFNQMRARQQAVRSSSGNEQMVNMATLESTFAGLTGPSVLGKAPAFEVQEKPTELKSALKPTPKKTSLFKQARKEQEVTTPSTSVVAPPEPAPAPAPAPVKKLSKFALARLAASSSSSSSSEQGTAGKPAPSSARMGVSDFVMEREIVPPTLPVSMQPKPEEIASTSGSIAGFKDVIENTFTKPTAASEPEPQEAASGGRRKKSLFRQQQTQSFMEPEPAVPGSSFVDETEVYASSSPRATVPEVVSRTSVNKNAASGSVVGRGAPSVVTSGKLPKQGVPIASPTTSSTIPVVASAKLRDTALMKGAIVEHENIEPVDEDELEDDMLMRQVVSEYQERRQAMIAKHGAFTREGIESMWEQQVVIPEGMVIPEPEIFANAEEDDEADEDNEEDEDEDDDGEERQVQVQVVAQESDDRNERPKKLSLFRAARLTGSLAKQPRE</sequence>
<evidence type="ECO:0000313" key="14">
    <source>
        <dbReference type="Proteomes" id="UP000696485"/>
    </source>
</evidence>
<dbReference type="GO" id="GO:0008270">
    <property type="term" value="F:zinc ion binding"/>
    <property type="evidence" value="ECO:0007669"/>
    <property type="project" value="InterPro"/>
</dbReference>
<evidence type="ECO:0000256" key="10">
    <source>
        <dbReference type="SAM" id="MobiDB-lite"/>
    </source>
</evidence>
<feature type="region of interest" description="Disordered" evidence="10">
    <location>
        <begin position="815"/>
        <end position="842"/>
    </location>
</feature>
<feature type="compositionally biased region" description="Pro residues" evidence="10">
    <location>
        <begin position="792"/>
        <end position="802"/>
    </location>
</feature>
<dbReference type="InterPro" id="IPR046341">
    <property type="entry name" value="SET_dom_sf"/>
</dbReference>
<feature type="compositionally biased region" description="Low complexity" evidence="10">
    <location>
        <begin position="782"/>
        <end position="791"/>
    </location>
</feature>
<dbReference type="InterPro" id="IPR009053">
    <property type="entry name" value="Prefoldin"/>
</dbReference>
<evidence type="ECO:0000259" key="11">
    <source>
        <dbReference type="PROSITE" id="PS50013"/>
    </source>
</evidence>
<comment type="caution">
    <text evidence="13">The sequence shown here is derived from an EMBL/GenBank/DDBJ whole genome shotgun (WGS) entry which is preliminary data.</text>
</comment>
<dbReference type="InterPro" id="IPR023780">
    <property type="entry name" value="Chromo_domain"/>
</dbReference>
<dbReference type="Pfam" id="PF12927">
    <property type="entry name" value="DUF3835"/>
    <property type="match status" value="1"/>
</dbReference>
<feature type="compositionally biased region" description="Polar residues" evidence="10">
    <location>
        <begin position="715"/>
        <end position="724"/>
    </location>
</feature>
<dbReference type="SMART" id="SM00298">
    <property type="entry name" value="CHROMO"/>
    <property type="match status" value="1"/>
</dbReference>
<evidence type="ECO:0008006" key="15">
    <source>
        <dbReference type="Google" id="ProtNLM"/>
    </source>
</evidence>
<keyword evidence="4" id="KW-0489">Methyltransferase</keyword>
<dbReference type="Pfam" id="PF05033">
    <property type="entry name" value="Pre-SET"/>
    <property type="match status" value="1"/>
</dbReference>
<feature type="compositionally biased region" description="Acidic residues" evidence="10">
    <location>
        <begin position="651"/>
        <end position="660"/>
    </location>
</feature>
<feature type="compositionally biased region" description="Basic and acidic residues" evidence="10">
    <location>
        <begin position="17"/>
        <end position="30"/>
    </location>
</feature>
<gene>
    <name evidence="13" type="ORF">BG006_010529</name>
</gene>
<keyword evidence="5" id="KW-0808">Transferase</keyword>
<feature type="region of interest" description="Disordered" evidence="10">
    <location>
        <begin position="749"/>
        <end position="803"/>
    </location>
</feature>
<feature type="compositionally biased region" description="Low complexity" evidence="10">
    <location>
        <begin position="890"/>
        <end position="901"/>
    </location>
</feature>
<dbReference type="CDD" id="cd23159">
    <property type="entry name" value="Prefoldin_URI1"/>
    <property type="match status" value="1"/>
</dbReference>
<keyword evidence="9" id="KW-0539">Nucleus</keyword>
<evidence type="ECO:0000256" key="3">
    <source>
        <dbReference type="ARBA" id="ARBA00022454"/>
    </source>
</evidence>
<dbReference type="Pfam" id="PF02996">
    <property type="entry name" value="Prefoldin"/>
    <property type="match status" value="1"/>
</dbReference>
<evidence type="ECO:0000256" key="1">
    <source>
        <dbReference type="ARBA" id="ARBA00004123"/>
    </source>
</evidence>
<dbReference type="InterPro" id="IPR023779">
    <property type="entry name" value="Chromodomain_CS"/>
</dbReference>
<dbReference type="AlphaFoldDB" id="A0A9P5VIH4"/>
<keyword evidence="8" id="KW-0862">Zinc</keyword>
<dbReference type="Pfam" id="PF00385">
    <property type="entry name" value="Chromo"/>
    <property type="match status" value="1"/>
</dbReference>
<reference evidence="13" key="1">
    <citation type="journal article" date="2020" name="Fungal Divers.">
        <title>Resolving the Mortierellaceae phylogeny through synthesis of multi-gene phylogenetics and phylogenomics.</title>
        <authorList>
            <person name="Vandepol N."/>
            <person name="Liber J."/>
            <person name="Desiro A."/>
            <person name="Na H."/>
            <person name="Kennedy M."/>
            <person name="Barry K."/>
            <person name="Grigoriev I.V."/>
            <person name="Miller A.N."/>
            <person name="O'Donnell K."/>
            <person name="Stajich J.E."/>
            <person name="Bonito G."/>
        </authorList>
    </citation>
    <scope>NUCLEOTIDE SEQUENCE</scope>
    <source>
        <strain evidence="13">NVP1</strain>
    </source>
</reference>
<evidence type="ECO:0000256" key="5">
    <source>
        <dbReference type="ARBA" id="ARBA00022679"/>
    </source>
</evidence>
<dbReference type="PROSITE" id="PS50013">
    <property type="entry name" value="CHROMO_2"/>
    <property type="match status" value="1"/>
</dbReference>
<dbReference type="SMART" id="SM00317">
    <property type="entry name" value="SET"/>
    <property type="match status" value="1"/>
</dbReference>
<dbReference type="GO" id="GO:0005634">
    <property type="term" value="C:nucleus"/>
    <property type="evidence" value="ECO:0007669"/>
    <property type="project" value="UniProtKB-SubCell"/>
</dbReference>
<evidence type="ECO:0000259" key="12">
    <source>
        <dbReference type="PROSITE" id="PS50280"/>
    </source>
</evidence>
<dbReference type="SUPFAM" id="SSF54160">
    <property type="entry name" value="Chromo domain-like"/>
    <property type="match status" value="1"/>
</dbReference>
<keyword evidence="6" id="KW-0949">S-adenosyl-L-methionine</keyword>
<evidence type="ECO:0000256" key="7">
    <source>
        <dbReference type="ARBA" id="ARBA00022723"/>
    </source>
</evidence>
<feature type="region of interest" description="Disordered" evidence="10">
    <location>
        <begin position="1"/>
        <end position="62"/>
    </location>
</feature>
<feature type="compositionally biased region" description="Acidic residues" evidence="10">
    <location>
        <begin position="1083"/>
        <end position="1104"/>
    </location>
</feature>
<dbReference type="PROSITE" id="PS50280">
    <property type="entry name" value="SET"/>
    <property type="match status" value="1"/>
</dbReference>
<feature type="region of interest" description="Disordered" evidence="10">
    <location>
        <begin position="1082"/>
        <end position="1129"/>
    </location>
</feature>
<dbReference type="Gene3D" id="2.170.270.10">
    <property type="entry name" value="SET domain"/>
    <property type="match status" value="1"/>
</dbReference>
<dbReference type="InterPro" id="IPR024325">
    <property type="entry name" value="DUF3835"/>
</dbReference>
<feature type="compositionally biased region" description="Basic and acidic residues" evidence="10">
    <location>
        <begin position="572"/>
        <end position="589"/>
    </location>
</feature>
<dbReference type="SMART" id="SM00468">
    <property type="entry name" value="PreSET"/>
    <property type="match status" value="1"/>
</dbReference>
<dbReference type="EMBL" id="JAAAUY010000839">
    <property type="protein sequence ID" value="KAF9326002.1"/>
    <property type="molecule type" value="Genomic_DNA"/>
</dbReference>
<dbReference type="Proteomes" id="UP000696485">
    <property type="component" value="Unassembled WGS sequence"/>
</dbReference>
<dbReference type="GO" id="GO:0005694">
    <property type="term" value="C:chromosome"/>
    <property type="evidence" value="ECO:0007669"/>
    <property type="project" value="UniProtKB-SubCell"/>
</dbReference>
<dbReference type="Gene3D" id="1.10.287.370">
    <property type="match status" value="1"/>
</dbReference>
<organism evidence="13 14">
    <name type="scientific">Podila minutissima</name>
    <dbReference type="NCBI Taxonomy" id="64525"/>
    <lineage>
        <taxon>Eukaryota</taxon>
        <taxon>Fungi</taxon>
        <taxon>Fungi incertae sedis</taxon>
        <taxon>Mucoromycota</taxon>
        <taxon>Mortierellomycotina</taxon>
        <taxon>Mortierellomycetes</taxon>
        <taxon>Mortierellales</taxon>
        <taxon>Mortierellaceae</taxon>
        <taxon>Podila</taxon>
    </lineage>
</organism>
<feature type="compositionally biased region" description="Basic and acidic residues" evidence="10">
    <location>
        <begin position="1"/>
        <end position="10"/>
    </location>
</feature>
<dbReference type="InterPro" id="IPR007728">
    <property type="entry name" value="Pre-SET_dom"/>
</dbReference>
<feature type="compositionally biased region" description="Low complexity" evidence="10">
    <location>
        <begin position="815"/>
        <end position="825"/>
    </location>
</feature>
<dbReference type="InterPro" id="IPR016197">
    <property type="entry name" value="Chromo-like_dom_sf"/>
</dbReference>
<dbReference type="InterPro" id="IPR004127">
    <property type="entry name" value="Prefoldin_subunit_alpha"/>
</dbReference>
<dbReference type="InterPro" id="IPR000953">
    <property type="entry name" value="Chromo/chromo_shadow_dom"/>
</dbReference>
<keyword evidence="14" id="KW-1185">Reference proteome</keyword>
<evidence type="ECO:0000256" key="6">
    <source>
        <dbReference type="ARBA" id="ARBA00022691"/>
    </source>
</evidence>
<proteinExistence type="predicted"/>
<evidence type="ECO:0000313" key="13">
    <source>
        <dbReference type="EMBL" id="KAF9326002.1"/>
    </source>
</evidence>
<dbReference type="PROSITE" id="PS00598">
    <property type="entry name" value="CHROMO_1"/>
    <property type="match status" value="1"/>
</dbReference>
<feature type="compositionally biased region" description="Low complexity" evidence="10">
    <location>
        <begin position="690"/>
        <end position="703"/>
    </location>
</feature>
<feature type="region of interest" description="Disordered" evidence="10">
    <location>
        <begin position="854"/>
        <end position="928"/>
    </location>
</feature>
<comment type="subcellular location">
    <subcellularLocation>
        <location evidence="2">Chromosome</location>
    </subcellularLocation>
    <subcellularLocation>
        <location evidence="1">Nucleus</location>
    </subcellularLocation>
</comment>
<dbReference type="SUPFAM" id="SSF46579">
    <property type="entry name" value="Prefoldin"/>
    <property type="match status" value="1"/>
</dbReference>